<dbReference type="SMART" id="SM00332">
    <property type="entry name" value="PP2Cc"/>
    <property type="match status" value="1"/>
</dbReference>
<dbReference type="Pfam" id="PF00481">
    <property type="entry name" value="PP2C"/>
    <property type="match status" value="1"/>
</dbReference>
<name>A0A146K5P8_9EUKA</name>
<feature type="non-terminal residue" evidence="6">
    <location>
        <position position="1"/>
    </location>
</feature>
<dbReference type="CDD" id="cd00143">
    <property type="entry name" value="PP2Cc"/>
    <property type="match status" value="1"/>
</dbReference>
<dbReference type="EMBL" id="GDID01004403">
    <property type="protein sequence ID" value="JAP92203.1"/>
    <property type="molecule type" value="Transcribed_RNA"/>
</dbReference>
<proteinExistence type="inferred from homology"/>
<reference evidence="6" key="1">
    <citation type="submission" date="2015-07" db="EMBL/GenBank/DDBJ databases">
        <title>Adaptation to a free-living lifestyle via gene acquisitions in the diplomonad Trepomonas sp. PC1.</title>
        <authorList>
            <person name="Xu F."/>
            <person name="Jerlstrom-Hultqvist J."/>
            <person name="Kolisko M."/>
            <person name="Simpson A.G.B."/>
            <person name="Roger A.J."/>
            <person name="Svard S.G."/>
            <person name="Andersson J.O."/>
        </authorList>
    </citation>
    <scope>NUCLEOTIDE SEQUENCE</scope>
    <source>
        <strain evidence="6">PC1</strain>
    </source>
</reference>
<dbReference type="SUPFAM" id="SSF81606">
    <property type="entry name" value="PP2C-like"/>
    <property type="match status" value="1"/>
</dbReference>
<dbReference type="GO" id="GO:0046872">
    <property type="term" value="F:metal ion binding"/>
    <property type="evidence" value="ECO:0007669"/>
    <property type="project" value="UniProtKB-KW"/>
</dbReference>
<comment type="similarity">
    <text evidence="4">Belongs to the PP2C family.</text>
</comment>
<keyword evidence="1" id="KW-0479">Metal-binding</keyword>
<dbReference type="PANTHER" id="PTHR47992">
    <property type="entry name" value="PROTEIN PHOSPHATASE"/>
    <property type="match status" value="1"/>
</dbReference>
<accession>A0A146K5P8</accession>
<dbReference type="InterPro" id="IPR036457">
    <property type="entry name" value="PPM-type-like_dom_sf"/>
</dbReference>
<evidence type="ECO:0000256" key="3">
    <source>
        <dbReference type="ARBA" id="ARBA00022912"/>
    </source>
</evidence>
<dbReference type="InterPro" id="IPR000222">
    <property type="entry name" value="PP2C_BS"/>
</dbReference>
<keyword evidence="3 4" id="KW-0904">Protein phosphatase</keyword>
<keyword evidence="2 4" id="KW-0378">Hydrolase</keyword>
<dbReference type="InterPro" id="IPR001932">
    <property type="entry name" value="PPM-type_phosphatase-like_dom"/>
</dbReference>
<protein>
    <submittedName>
        <fullName evidence="6">Serine/threonine-protein phosphatase 2C</fullName>
    </submittedName>
</protein>
<gene>
    <name evidence="6" type="ORF">TPC1_15935</name>
</gene>
<dbReference type="GO" id="GO:0004722">
    <property type="term" value="F:protein serine/threonine phosphatase activity"/>
    <property type="evidence" value="ECO:0007669"/>
    <property type="project" value="InterPro"/>
</dbReference>
<dbReference type="PROSITE" id="PS51746">
    <property type="entry name" value="PPM_2"/>
    <property type="match status" value="1"/>
</dbReference>
<dbReference type="AlphaFoldDB" id="A0A146K5P8"/>
<evidence type="ECO:0000256" key="4">
    <source>
        <dbReference type="RuleBase" id="RU003465"/>
    </source>
</evidence>
<evidence type="ECO:0000256" key="1">
    <source>
        <dbReference type="ARBA" id="ARBA00022723"/>
    </source>
</evidence>
<feature type="domain" description="PPM-type phosphatase" evidence="5">
    <location>
        <begin position="7"/>
        <end position="293"/>
    </location>
</feature>
<dbReference type="Gene3D" id="3.60.40.10">
    <property type="entry name" value="PPM-type phosphatase domain"/>
    <property type="match status" value="1"/>
</dbReference>
<dbReference type="SMART" id="SM00331">
    <property type="entry name" value="PP2C_SIG"/>
    <property type="match status" value="1"/>
</dbReference>
<evidence type="ECO:0000259" key="5">
    <source>
        <dbReference type="PROSITE" id="PS51746"/>
    </source>
</evidence>
<sequence length="300" mass="33128">KITSVIGIGHAEEQNIRFRKTMEDSVVMIDKFGNNPDLGYFAVFDGHGGPEAAKSAAEHVHKILIEDIIQQLYPEDVTVSPQNQINAQFSSPLPQTPKLGGQSRLDIDLIENYQELFKKSMQTVDNLMKERGHVYVGCTACICFVSKKSYTLINIGDSRCVISQNGVATRLTQDHKASDKNEGERIKAAGGGIVMGRVNGFISVSRALGDHCIKQLVISEPDVYRYERQSLRDEFLIIACDGVWDVVSDQQAVDVVKKCLRESGSPQRAASELKNLALRLGTQDNVSVLILVVKDPQQIV</sequence>
<dbReference type="InterPro" id="IPR015655">
    <property type="entry name" value="PP2C"/>
</dbReference>
<organism evidence="6">
    <name type="scientific">Trepomonas sp. PC1</name>
    <dbReference type="NCBI Taxonomy" id="1076344"/>
    <lineage>
        <taxon>Eukaryota</taxon>
        <taxon>Metamonada</taxon>
        <taxon>Diplomonadida</taxon>
        <taxon>Hexamitidae</taxon>
        <taxon>Hexamitinae</taxon>
        <taxon>Trepomonas</taxon>
    </lineage>
</organism>
<dbReference type="PROSITE" id="PS01032">
    <property type="entry name" value="PPM_1"/>
    <property type="match status" value="1"/>
</dbReference>
<evidence type="ECO:0000313" key="6">
    <source>
        <dbReference type="EMBL" id="JAP92203.1"/>
    </source>
</evidence>
<evidence type="ECO:0000256" key="2">
    <source>
        <dbReference type="ARBA" id="ARBA00022801"/>
    </source>
</evidence>